<gene>
    <name evidence="1" type="ORF">T190423A01A_20520</name>
</gene>
<organism evidence="1 2">
    <name type="scientific">Tenacibaculum polynesiense</name>
    <dbReference type="NCBI Taxonomy" id="3137857"/>
    <lineage>
        <taxon>Bacteria</taxon>
        <taxon>Pseudomonadati</taxon>
        <taxon>Bacteroidota</taxon>
        <taxon>Flavobacteriia</taxon>
        <taxon>Flavobacteriales</taxon>
        <taxon>Flavobacteriaceae</taxon>
        <taxon>Tenacibaculum</taxon>
    </lineage>
</organism>
<proteinExistence type="predicted"/>
<dbReference type="EMBL" id="CAXJIO010000011">
    <property type="protein sequence ID" value="CAL2102769.1"/>
    <property type="molecule type" value="Genomic_DNA"/>
</dbReference>
<comment type="caution">
    <text evidence="1">The sequence shown here is derived from an EMBL/GenBank/DDBJ whole genome shotgun (WGS) entry which is preliminary data.</text>
</comment>
<reference evidence="1 2" key="1">
    <citation type="submission" date="2024-05" db="EMBL/GenBank/DDBJ databases">
        <authorList>
            <person name="Duchaud E."/>
        </authorList>
    </citation>
    <scope>NUCLEOTIDE SEQUENCE [LARGE SCALE GENOMIC DNA]</scope>
    <source>
        <strain evidence="1">Ena-SAMPLE-TAB-13-05-2024-13:56:06:370-140308</strain>
    </source>
</reference>
<evidence type="ECO:0000313" key="2">
    <source>
        <dbReference type="Proteomes" id="UP001497527"/>
    </source>
</evidence>
<dbReference type="RefSeq" id="WP_348716464.1">
    <property type="nucleotide sequence ID" value="NZ_CAXJIO010000011.1"/>
</dbReference>
<evidence type="ECO:0000313" key="1">
    <source>
        <dbReference type="EMBL" id="CAL2102769.1"/>
    </source>
</evidence>
<name>A0ABM9PB00_9FLAO</name>
<accession>A0ABM9PB00</accession>
<protein>
    <submittedName>
        <fullName evidence="1">Uncharacterized protein</fullName>
    </submittedName>
</protein>
<dbReference type="Proteomes" id="UP001497527">
    <property type="component" value="Unassembled WGS sequence"/>
</dbReference>
<sequence>MKKTNLLLIFAITFTFLFSCKEHKCKCDCDDWQSQIPEGTFCYSDEGRTKEMLNYDELIDMLKNFDRTRIAPLESALGYQDARVHTYDFEQLKKYLGHIENLSKKSKVKITGISFIAGAKKDYKGTGRTYQDLIYIPTTTVNGKQIPFDPLHSARQGKLVTFKDMLAKHGYKWIYNSAKEFKEGRNPNYDYSLPVRRQNEAGFFAPTFDKGESGAGNRGVLQPPY</sequence>
<keyword evidence="2" id="KW-1185">Reference proteome</keyword>
<dbReference type="PROSITE" id="PS51257">
    <property type="entry name" value="PROKAR_LIPOPROTEIN"/>
    <property type="match status" value="1"/>
</dbReference>